<evidence type="ECO:0000313" key="3">
    <source>
        <dbReference type="Proteomes" id="UP000011083"/>
    </source>
</evidence>
<dbReference type="InterPro" id="IPR037069">
    <property type="entry name" value="AcylCoA_DH/ox_N_sf"/>
</dbReference>
<evidence type="ECO:0000313" key="2">
    <source>
        <dbReference type="EMBL" id="ELR11342.1"/>
    </source>
</evidence>
<dbReference type="OrthoDB" id="538336at2759"/>
<dbReference type="GO" id="GO:0050660">
    <property type="term" value="F:flavin adenine dinucleotide binding"/>
    <property type="evidence" value="ECO:0007669"/>
    <property type="project" value="InterPro"/>
</dbReference>
<dbReference type="GO" id="GO:0016627">
    <property type="term" value="F:oxidoreductase activity, acting on the CH-CH group of donors"/>
    <property type="evidence" value="ECO:0007669"/>
    <property type="project" value="InterPro"/>
</dbReference>
<dbReference type="Gene3D" id="1.10.540.10">
    <property type="entry name" value="Acyl-CoA dehydrogenase/oxidase, N-terminal domain"/>
    <property type="match status" value="1"/>
</dbReference>
<dbReference type="EMBL" id="KB008154">
    <property type="protein sequence ID" value="ELR11342.1"/>
    <property type="molecule type" value="Genomic_DNA"/>
</dbReference>
<dbReference type="Proteomes" id="UP000011083">
    <property type="component" value="Unassembled WGS sequence"/>
</dbReference>
<organism evidence="2 3">
    <name type="scientific">Acanthamoeba castellanii (strain ATCC 30010 / Neff)</name>
    <dbReference type="NCBI Taxonomy" id="1257118"/>
    <lineage>
        <taxon>Eukaryota</taxon>
        <taxon>Amoebozoa</taxon>
        <taxon>Discosea</taxon>
        <taxon>Longamoebia</taxon>
        <taxon>Centramoebida</taxon>
        <taxon>Acanthamoebidae</taxon>
        <taxon>Acanthamoeba</taxon>
    </lineage>
</organism>
<sequence length="103" mass="11420">MQTTVTKRVARIEAHLTPKIVRGLEDAAVEIARCAAALDLPDVSNGPAVMASERSQASFNVRELTHLLDGGERGTQRKHAAYELVRNEPVFIDPGYYDRSRDE</sequence>
<dbReference type="GeneID" id="14911706"/>
<reference evidence="2 3" key="1">
    <citation type="journal article" date="2013" name="Genome Biol.">
        <title>Genome of Acanthamoeba castellanii highlights extensive lateral gene transfer and early evolution of tyrosine kinase signaling.</title>
        <authorList>
            <person name="Clarke M."/>
            <person name="Lohan A.J."/>
            <person name="Liu B."/>
            <person name="Lagkouvardos I."/>
            <person name="Roy S."/>
            <person name="Zafar N."/>
            <person name="Bertelli C."/>
            <person name="Schilde C."/>
            <person name="Kianianmomeni A."/>
            <person name="Burglin T.R."/>
            <person name="Frech C."/>
            <person name="Turcotte B."/>
            <person name="Kopec K.O."/>
            <person name="Synnott J.M."/>
            <person name="Choo C."/>
            <person name="Paponov I."/>
            <person name="Finkler A."/>
            <person name="Soon Heng Tan C."/>
            <person name="Hutchins A.P."/>
            <person name="Weinmeier T."/>
            <person name="Rattei T."/>
            <person name="Chu J.S."/>
            <person name="Gimenez G."/>
            <person name="Irimia M."/>
            <person name="Rigden D.J."/>
            <person name="Fitzpatrick D.A."/>
            <person name="Lorenzo-Morales J."/>
            <person name="Bateman A."/>
            <person name="Chiu C.H."/>
            <person name="Tang P."/>
            <person name="Hegemann P."/>
            <person name="Fromm H."/>
            <person name="Raoult D."/>
            <person name="Greub G."/>
            <person name="Miranda-Saavedra D."/>
            <person name="Chen N."/>
            <person name="Nash P."/>
            <person name="Ginger M.L."/>
            <person name="Horn M."/>
            <person name="Schaap P."/>
            <person name="Caler L."/>
            <person name="Loftus B."/>
        </authorList>
    </citation>
    <scope>NUCLEOTIDE SEQUENCE [LARGE SCALE GENOMIC DNA]</scope>
    <source>
        <strain evidence="2 3">Neff</strain>
    </source>
</reference>
<evidence type="ECO:0000259" key="1">
    <source>
        <dbReference type="Pfam" id="PF14749"/>
    </source>
</evidence>
<dbReference type="VEuPathDB" id="AmoebaDB:ACA1_190790"/>
<dbReference type="InterPro" id="IPR029320">
    <property type="entry name" value="Acyl-CoA_ox_N"/>
</dbReference>
<accession>L8GE82</accession>
<dbReference type="Pfam" id="PF14749">
    <property type="entry name" value="Acyl-CoA_ox_N"/>
    <property type="match status" value="1"/>
</dbReference>
<name>L8GE82_ACACF</name>
<protein>
    <recommendedName>
        <fullName evidence="1">Acyl-coenzyme A oxidase N-terminal domain-containing protein</fullName>
    </recommendedName>
</protein>
<dbReference type="AlphaFoldDB" id="L8GE82"/>
<dbReference type="KEGG" id="acan:ACA1_190790"/>
<proteinExistence type="predicted"/>
<gene>
    <name evidence="2" type="ORF">ACA1_190790</name>
</gene>
<feature type="non-terminal residue" evidence="2">
    <location>
        <position position="103"/>
    </location>
</feature>
<keyword evidence="3" id="KW-1185">Reference proteome</keyword>
<dbReference type="RefSeq" id="XP_004333355.1">
    <property type="nucleotide sequence ID" value="XM_004333307.1"/>
</dbReference>
<feature type="domain" description="Acyl-coenzyme A oxidase N-terminal" evidence="1">
    <location>
        <begin position="60"/>
        <end position="103"/>
    </location>
</feature>